<protein>
    <recommendedName>
        <fullName evidence="5">HTH lysR-type domain-containing protein</fullName>
    </recommendedName>
</protein>
<reference evidence="6 7" key="1">
    <citation type="submission" date="2017-05" db="EMBL/GenBank/DDBJ databases">
        <title>Complete and WGS of Bordetella genogroups.</title>
        <authorList>
            <person name="Spilker T."/>
            <person name="LiPuma J."/>
        </authorList>
    </citation>
    <scope>NUCLEOTIDE SEQUENCE [LARGE SCALE GENOMIC DNA]</scope>
    <source>
        <strain evidence="6 7">AU19157</strain>
    </source>
</reference>
<keyword evidence="2" id="KW-0805">Transcription regulation</keyword>
<dbReference type="GO" id="GO:0003700">
    <property type="term" value="F:DNA-binding transcription factor activity"/>
    <property type="evidence" value="ECO:0007669"/>
    <property type="project" value="InterPro"/>
</dbReference>
<name>A0A1W6YSX5_9BORD</name>
<evidence type="ECO:0000256" key="4">
    <source>
        <dbReference type="ARBA" id="ARBA00023163"/>
    </source>
</evidence>
<dbReference type="AlphaFoldDB" id="A0A1W6YSX5"/>
<proteinExistence type="inferred from homology"/>
<evidence type="ECO:0000313" key="7">
    <source>
        <dbReference type="Proteomes" id="UP000194151"/>
    </source>
</evidence>
<dbReference type="InterPro" id="IPR036390">
    <property type="entry name" value="WH_DNA-bd_sf"/>
</dbReference>
<evidence type="ECO:0000256" key="2">
    <source>
        <dbReference type="ARBA" id="ARBA00023015"/>
    </source>
</evidence>
<dbReference type="KEGG" id="bgv:CAL12_27580"/>
<comment type="similarity">
    <text evidence="1">Belongs to the LysR transcriptional regulatory family.</text>
</comment>
<keyword evidence="3" id="KW-0238">DNA-binding</keyword>
<dbReference type="SUPFAM" id="SSF53850">
    <property type="entry name" value="Periplasmic binding protein-like II"/>
    <property type="match status" value="1"/>
</dbReference>
<dbReference type="OrthoDB" id="464481at2"/>
<dbReference type="STRING" id="1416806.CAL12_27580"/>
<dbReference type="Pfam" id="PF00126">
    <property type="entry name" value="HTH_1"/>
    <property type="match status" value="1"/>
</dbReference>
<dbReference type="Proteomes" id="UP000194151">
    <property type="component" value="Chromosome"/>
</dbReference>
<evidence type="ECO:0000256" key="1">
    <source>
        <dbReference type="ARBA" id="ARBA00009437"/>
    </source>
</evidence>
<dbReference type="PANTHER" id="PTHR30419:SF8">
    <property type="entry name" value="NITROGEN ASSIMILATION TRANSCRIPTIONAL ACTIVATOR-RELATED"/>
    <property type="match status" value="1"/>
</dbReference>
<dbReference type="Gene3D" id="3.40.190.290">
    <property type="match status" value="1"/>
</dbReference>
<dbReference type="PANTHER" id="PTHR30419">
    <property type="entry name" value="HTH-TYPE TRANSCRIPTIONAL REGULATOR YBHD"/>
    <property type="match status" value="1"/>
</dbReference>
<gene>
    <name evidence="6" type="ORF">CAL12_27580</name>
</gene>
<dbReference type="Gene3D" id="1.10.10.10">
    <property type="entry name" value="Winged helix-like DNA-binding domain superfamily/Winged helix DNA-binding domain"/>
    <property type="match status" value="1"/>
</dbReference>
<dbReference type="InterPro" id="IPR050950">
    <property type="entry name" value="HTH-type_LysR_regulators"/>
</dbReference>
<sequence length="306" mass="33019">MQHLDLTALRYFSVAAATGSIRLASARLHVTPSAISRQIAKLEHRLGTVLFERRPTGVVLTASGQLLAAEMEAIYGNLSRVQTLIGDLEGLRRGEVVIHCLEGAIDTWLPAVIARYHAQHPGIEFNVVVSSTDRAAEAVAAGRCDVALMFKAPPRREIEVIASGVEPLVAVVSPTHALARRRSISVAELLRHKLAMPDASYSLRQLFDRYLKQAGAEAPCLLTANSIAMIRSIVRRGAAVSVLPHLSAQYDCQLGLLKAVAISRAGALRAEVQLCVRRDRPLTAAARRAVQLMTEAFDGLFTAPAS</sequence>
<evidence type="ECO:0000313" key="6">
    <source>
        <dbReference type="EMBL" id="ARP84206.1"/>
    </source>
</evidence>
<dbReference type="PROSITE" id="PS50931">
    <property type="entry name" value="HTH_LYSR"/>
    <property type="match status" value="1"/>
</dbReference>
<feature type="domain" description="HTH lysR-type" evidence="5">
    <location>
        <begin position="4"/>
        <end position="61"/>
    </location>
</feature>
<dbReference type="SUPFAM" id="SSF46785">
    <property type="entry name" value="Winged helix' DNA-binding domain"/>
    <property type="match status" value="1"/>
</dbReference>
<dbReference type="GO" id="GO:0003677">
    <property type="term" value="F:DNA binding"/>
    <property type="evidence" value="ECO:0007669"/>
    <property type="project" value="UniProtKB-KW"/>
</dbReference>
<keyword evidence="7" id="KW-1185">Reference proteome</keyword>
<organism evidence="6 7">
    <name type="scientific">Bordetella genomosp. 8</name>
    <dbReference type="NCBI Taxonomy" id="1416806"/>
    <lineage>
        <taxon>Bacteria</taxon>
        <taxon>Pseudomonadati</taxon>
        <taxon>Pseudomonadota</taxon>
        <taxon>Betaproteobacteria</taxon>
        <taxon>Burkholderiales</taxon>
        <taxon>Alcaligenaceae</taxon>
        <taxon>Bordetella</taxon>
    </lineage>
</organism>
<dbReference type="EMBL" id="CP021108">
    <property type="protein sequence ID" value="ARP84206.1"/>
    <property type="molecule type" value="Genomic_DNA"/>
</dbReference>
<keyword evidence="4" id="KW-0804">Transcription</keyword>
<dbReference type="InterPro" id="IPR005119">
    <property type="entry name" value="LysR_subst-bd"/>
</dbReference>
<dbReference type="Pfam" id="PF03466">
    <property type="entry name" value="LysR_substrate"/>
    <property type="match status" value="1"/>
</dbReference>
<evidence type="ECO:0000259" key="5">
    <source>
        <dbReference type="PROSITE" id="PS50931"/>
    </source>
</evidence>
<dbReference type="GO" id="GO:0005829">
    <property type="term" value="C:cytosol"/>
    <property type="evidence" value="ECO:0007669"/>
    <property type="project" value="TreeGrafter"/>
</dbReference>
<dbReference type="InterPro" id="IPR036388">
    <property type="entry name" value="WH-like_DNA-bd_sf"/>
</dbReference>
<accession>A0A1W6YSX5</accession>
<evidence type="ECO:0000256" key="3">
    <source>
        <dbReference type="ARBA" id="ARBA00023125"/>
    </source>
</evidence>
<dbReference type="RefSeq" id="WP_086067523.1">
    <property type="nucleotide sequence ID" value="NZ_CP021108.1"/>
</dbReference>
<dbReference type="InterPro" id="IPR000847">
    <property type="entry name" value="LysR_HTH_N"/>
</dbReference>